<dbReference type="PANTHER" id="PTHR44051">
    <property type="entry name" value="GLUTATHIONE S-TRANSFERASE-RELATED"/>
    <property type="match status" value="1"/>
</dbReference>
<dbReference type="SFLD" id="SFLDG01150">
    <property type="entry name" value="Main.1:_Beta-like"/>
    <property type="match status" value="1"/>
</dbReference>
<dbReference type="PROSITE" id="PS50405">
    <property type="entry name" value="GST_CTER"/>
    <property type="match status" value="1"/>
</dbReference>
<dbReference type="InterPro" id="IPR036282">
    <property type="entry name" value="Glutathione-S-Trfase_C_sf"/>
</dbReference>
<dbReference type="Pfam" id="PF00043">
    <property type="entry name" value="GST_C"/>
    <property type="match status" value="1"/>
</dbReference>
<dbReference type="CDD" id="cd03046">
    <property type="entry name" value="GST_N_GTT1_like"/>
    <property type="match status" value="1"/>
</dbReference>
<dbReference type="PANTHER" id="PTHR44051:SF9">
    <property type="entry name" value="GLUTATHIONE S-TRANSFERASE 1"/>
    <property type="match status" value="1"/>
</dbReference>
<dbReference type="PROSITE" id="PS50404">
    <property type="entry name" value="GST_NTER"/>
    <property type="match status" value="1"/>
</dbReference>
<dbReference type="AlphaFoldDB" id="A0A0G2FJS6"/>
<evidence type="ECO:0000313" key="5">
    <source>
        <dbReference type="Proteomes" id="UP000034680"/>
    </source>
</evidence>
<dbReference type="STRING" id="1214573.A0A0G2FJS6"/>
<reference evidence="4 5" key="2">
    <citation type="submission" date="2015-05" db="EMBL/GenBank/DDBJ databases">
        <authorList>
            <person name="Morales-Cruz A."/>
            <person name="Amrine K.C."/>
            <person name="Cantu D."/>
        </authorList>
    </citation>
    <scope>NUCLEOTIDE SEQUENCE [LARGE SCALE GENOMIC DNA]</scope>
    <source>
        <strain evidence="4">DA912</strain>
    </source>
</reference>
<dbReference type="Gene3D" id="1.20.1050.10">
    <property type="match status" value="1"/>
</dbReference>
<dbReference type="InterPro" id="IPR010987">
    <property type="entry name" value="Glutathione-S-Trfase_C-like"/>
</dbReference>
<dbReference type="SUPFAM" id="SSF47616">
    <property type="entry name" value="GST C-terminal domain-like"/>
    <property type="match status" value="1"/>
</dbReference>
<feature type="domain" description="GST N-terminal" evidence="2">
    <location>
        <begin position="1"/>
        <end position="86"/>
    </location>
</feature>
<dbReference type="SUPFAM" id="SSF52833">
    <property type="entry name" value="Thioredoxin-like"/>
    <property type="match status" value="1"/>
</dbReference>
<keyword evidence="5" id="KW-1185">Reference proteome</keyword>
<dbReference type="InterPro" id="IPR004045">
    <property type="entry name" value="Glutathione_S-Trfase_N"/>
</dbReference>
<dbReference type="SFLD" id="SFLDS00019">
    <property type="entry name" value="Glutathione_Transferase_(cytos"/>
    <property type="match status" value="1"/>
</dbReference>
<dbReference type="SFLD" id="SFLDG00358">
    <property type="entry name" value="Main_(cytGST)"/>
    <property type="match status" value="1"/>
</dbReference>
<sequence>MSLELHHLHLSQSERVVWLLEELKVPYTLHVYERDPKTGLAPQYLKDVNPFGTAPYFRDTTVSPPVSLSESGAIVDYLLTVHGGNTVPGSGVPRLARTPDDRDYGDYLQWLHYANGSLQPSVSRLMTFLLAGMTDETPIVQVFNGRNKTALKLLDERLAGNKFLAGDQLSAADIMSVFSLTTMRGFAPVVDLGPYQNILRYLKDVAERPAYQEALKKGDHGMAPMNTPKVKGFTQFENFKPVLERYN</sequence>
<proteinExistence type="inferred from homology"/>
<comment type="similarity">
    <text evidence="1">Belongs to the GST superfamily.</text>
</comment>
<name>A0A0G2FJS6_9PEZI</name>
<reference evidence="4 5" key="1">
    <citation type="submission" date="2015-05" db="EMBL/GenBank/DDBJ databases">
        <title>Distinctive expansion of gene families associated with plant cell wall degradation and secondary metabolism in the genomes of grapevine trunk pathogens.</title>
        <authorList>
            <person name="Lawrence D.P."/>
            <person name="Travadon R."/>
            <person name="Rolshausen P.E."/>
            <person name="Baumgartner K."/>
        </authorList>
    </citation>
    <scope>NUCLEOTIDE SEQUENCE [LARGE SCALE GENOMIC DNA]</scope>
    <source>
        <strain evidence="4">DA912</strain>
    </source>
</reference>
<dbReference type="InterPro" id="IPR004046">
    <property type="entry name" value="GST_C"/>
</dbReference>
<organism evidence="4 5">
    <name type="scientific">Diaporthe ampelina</name>
    <dbReference type="NCBI Taxonomy" id="1214573"/>
    <lineage>
        <taxon>Eukaryota</taxon>
        <taxon>Fungi</taxon>
        <taxon>Dikarya</taxon>
        <taxon>Ascomycota</taxon>
        <taxon>Pezizomycotina</taxon>
        <taxon>Sordariomycetes</taxon>
        <taxon>Sordariomycetidae</taxon>
        <taxon>Diaporthales</taxon>
        <taxon>Diaporthaceae</taxon>
        <taxon>Diaporthe</taxon>
    </lineage>
</organism>
<dbReference type="InterPro" id="IPR040079">
    <property type="entry name" value="Glutathione_S-Trfase"/>
</dbReference>
<accession>A0A0G2FJS6</accession>
<dbReference type="InterPro" id="IPR036249">
    <property type="entry name" value="Thioredoxin-like_sf"/>
</dbReference>
<dbReference type="Proteomes" id="UP000034680">
    <property type="component" value="Unassembled WGS sequence"/>
</dbReference>
<dbReference type="EMBL" id="LCUC01000194">
    <property type="protein sequence ID" value="KKY34642.1"/>
    <property type="molecule type" value="Genomic_DNA"/>
</dbReference>
<dbReference type="Pfam" id="PF13417">
    <property type="entry name" value="GST_N_3"/>
    <property type="match status" value="1"/>
</dbReference>
<gene>
    <name evidence="4" type="ORF">UCDDA912_g05394</name>
</gene>
<dbReference type="Gene3D" id="3.40.30.10">
    <property type="entry name" value="Glutaredoxin"/>
    <property type="match status" value="1"/>
</dbReference>
<evidence type="ECO:0000313" key="4">
    <source>
        <dbReference type="EMBL" id="KKY34642.1"/>
    </source>
</evidence>
<evidence type="ECO:0000256" key="1">
    <source>
        <dbReference type="ARBA" id="ARBA00007409"/>
    </source>
</evidence>
<evidence type="ECO:0000259" key="3">
    <source>
        <dbReference type="PROSITE" id="PS50405"/>
    </source>
</evidence>
<dbReference type="OrthoDB" id="2309723at2759"/>
<comment type="caution">
    <text evidence="4">The sequence shown here is derived from an EMBL/GenBank/DDBJ whole genome shotgun (WGS) entry which is preliminary data.</text>
</comment>
<feature type="domain" description="GST C-terminal" evidence="3">
    <location>
        <begin position="100"/>
        <end position="225"/>
    </location>
</feature>
<evidence type="ECO:0000259" key="2">
    <source>
        <dbReference type="PROSITE" id="PS50404"/>
    </source>
</evidence>
<protein>
    <submittedName>
        <fullName evidence="4">Putative glutathione s</fullName>
    </submittedName>
</protein>